<organism evidence="1 2">
    <name type="scientific">Caproicibacter fermentans</name>
    <dbReference type="NCBI Taxonomy" id="2576756"/>
    <lineage>
        <taxon>Bacteria</taxon>
        <taxon>Bacillati</taxon>
        <taxon>Bacillota</taxon>
        <taxon>Clostridia</taxon>
        <taxon>Eubacteriales</taxon>
        <taxon>Acutalibacteraceae</taxon>
        <taxon>Caproicibacter</taxon>
    </lineage>
</organism>
<dbReference type="EMBL" id="CP060286">
    <property type="protein sequence ID" value="QNK42194.1"/>
    <property type="molecule type" value="Genomic_DNA"/>
</dbReference>
<dbReference type="AlphaFoldDB" id="A0A7G8TF03"/>
<evidence type="ECO:0000313" key="1">
    <source>
        <dbReference type="EMBL" id="QNK42194.1"/>
    </source>
</evidence>
<dbReference type="RefSeq" id="WP_187037572.1">
    <property type="nucleotide sequence ID" value="NZ_CP060286.1"/>
</dbReference>
<sequence>MDFFQGRPCEKDGEASQRHKKFQAVKMADVRKRIFFKQFRRQSAFLKYGVGYAVGDKFRKLRLYRFKGKIVQHTAFIPHLEVFHVLRQEFPYPSLNELIQANLDAGGGSVVFLMEFNQQTGLILILQLPQVAQNLLKALFVAVGIHEVKQVFQTDLGIRHINDGDTLCSAVDIPLDPLIVPFVIGGKLSCVGALCINQYSVVKRALIESCHAGQQTFPFRRVFRIFLHRLFIYVGKKGCLTQDAASLF</sequence>
<accession>A0A7G8TF03</accession>
<proteinExistence type="predicted"/>
<dbReference type="Proteomes" id="UP000515909">
    <property type="component" value="Chromosome"/>
</dbReference>
<dbReference type="KEGG" id="cfem:HCR03_08290"/>
<protein>
    <submittedName>
        <fullName evidence="1">Uncharacterized protein</fullName>
    </submittedName>
</protein>
<evidence type="ECO:0000313" key="2">
    <source>
        <dbReference type="Proteomes" id="UP000515909"/>
    </source>
</evidence>
<reference evidence="1 2" key="1">
    <citation type="submission" date="2020-08" db="EMBL/GenBank/DDBJ databases">
        <title>The isolate Caproiciproducens sp. 7D4C2 produces n-caproate at mildly acidic conditions from hexoses: genome and rBOX comparison with related strains and chain-elongating bacteria.</title>
        <authorList>
            <person name="Esquivel-Elizondo S."/>
            <person name="Bagci C."/>
            <person name="Temovska M."/>
            <person name="Jeon B.S."/>
            <person name="Bessarab I."/>
            <person name="Williams R.B.H."/>
            <person name="Huson D.H."/>
            <person name="Angenent L.T."/>
        </authorList>
    </citation>
    <scope>NUCLEOTIDE SEQUENCE [LARGE SCALE GENOMIC DNA]</scope>
    <source>
        <strain evidence="1 2">7D4C2</strain>
    </source>
</reference>
<gene>
    <name evidence="1" type="ORF">HCR03_08290</name>
</gene>
<name>A0A7G8TF03_9FIRM</name>